<organism evidence="2 3">
    <name type="scientific">Rhodnius prolixus</name>
    <name type="common">Triatomid bug</name>
    <dbReference type="NCBI Taxonomy" id="13249"/>
    <lineage>
        <taxon>Eukaryota</taxon>
        <taxon>Metazoa</taxon>
        <taxon>Ecdysozoa</taxon>
        <taxon>Arthropoda</taxon>
        <taxon>Hexapoda</taxon>
        <taxon>Insecta</taxon>
        <taxon>Pterygota</taxon>
        <taxon>Neoptera</taxon>
        <taxon>Paraneoptera</taxon>
        <taxon>Hemiptera</taxon>
        <taxon>Heteroptera</taxon>
        <taxon>Panheteroptera</taxon>
        <taxon>Cimicomorpha</taxon>
        <taxon>Reduviidae</taxon>
        <taxon>Triatominae</taxon>
        <taxon>Rhodnius</taxon>
    </lineage>
</organism>
<sequence>MENNTQIRCEEYHSSKLSRGYGASCIESVQCSTKLEAGGQCNNSICNCAEGFHYFKGQCWKTSGLTQPCKHDSNCFVSNDFEASICNNVKNICECSPGYYQREYSSCRRISEKPGESCGIPLDCKYPNATCTRERTCGEEGKALEPKDKQEEVSFFVENIRKRRKRTALATYPSLGSKKIGANCKNNTECPKNSECYKESLCLCLKGFYTTDNSTCYPELGSRCEEDGDCKGKNTMCRNNKYCTCKQGFVATQDSRQCDKMSRNINWSCLRDEECGFFGPGGKCISKKCHCSNETHWVSEQLFCWVNKKVGESCTQSEDCGGRNSSMICTDDKVCACIPDAHPSSTGTSCRKDSKQVGQPCYENLDCIYTHAECNITLHVCTCQRGYLENKTVCVAGINGTCKSNEDCNVKNSHCNNNTCVCIKNFVSNQSLNKCLALATTVGSKCSEPEQCNLLSGDCIQGVCNCRNGSYFVPKDKKCYVKSIINQNCTREQNCSVLNSECLRNICKCKRGYEPRENFTMCINNGAGAAMPLNLLLITGTLLAFIRLKSKNMYKIFTGVPMMSILTPAQLSHICTR</sequence>
<dbReference type="eggNOG" id="KOG1218">
    <property type="taxonomic scope" value="Eukaryota"/>
</dbReference>
<dbReference type="PANTHER" id="PTHR39069">
    <property type="entry name" value="ECDYSONE-INDUCIBLE GENE E1, ISOFORM A"/>
    <property type="match status" value="1"/>
</dbReference>
<dbReference type="InterPro" id="IPR000742">
    <property type="entry name" value="EGF"/>
</dbReference>
<dbReference type="PANTHER" id="PTHR39069:SF8">
    <property type="entry name" value="FI17111P1"/>
    <property type="match status" value="1"/>
</dbReference>
<dbReference type="VEuPathDB" id="VectorBase:RPRC008512"/>
<accession>T1HWU2</accession>
<feature type="domain" description="EGF-like" evidence="1">
    <location>
        <begin position="360"/>
        <end position="395"/>
    </location>
</feature>
<proteinExistence type="predicted"/>
<dbReference type="AlphaFoldDB" id="T1HWU2"/>
<dbReference type="STRING" id="13249.T1HWU2"/>
<feature type="domain" description="EGF-like" evidence="1">
    <location>
        <begin position="488"/>
        <end position="523"/>
    </location>
</feature>
<evidence type="ECO:0000313" key="3">
    <source>
        <dbReference type="Proteomes" id="UP000015103"/>
    </source>
</evidence>
<dbReference type="OMA" id="CICQKNY"/>
<dbReference type="InterPro" id="IPR006149">
    <property type="entry name" value="EB_dom"/>
</dbReference>
<dbReference type="EMBL" id="ACPB03005834">
    <property type="status" value="NOT_ANNOTATED_CDS"/>
    <property type="molecule type" value="Genomic_DNA"/>
</dbReference>
<dbReference type="Proteomes" id="UP000015103">
    <property type="component" value="Unassembled WGS sequence"/>
</dbReference>
<feature type="domain" description="EGF-like" evidence="1">
    <location>
        <begin position="223"/>
        <end position="259"/>
    </location>
</feature>
<keyword evidence="3" id="KW-1185">Reference proteome</keyword>
<evidence type="ECO:0000259" key="1">
    <source>
        <dbReference type="SMART" id="SM00181"/>
    </source>
</evidence>
<reference evidence="2" key="1">
    <citation type="submission" date="2015-05" db="UniProtKB">
        <authorList>
            <consortium name="EnsemblMetazoa"/>
        </authorList>
    </citation>
    <scope>IDENTIFICATION</scope>
</reference>
<dbReference type="SMART" id="SM00181">
    <property type="entry name" value="EGF"/>
    <property type="match status" value="5"/>
</dbReference>
<feature type="domain" description="EGF-like" evidence="1">
    <location>
        <begin position="47"/>
        <end position="108"/>
    </location>
</feature>
<evidence type="ECO:0000313" key="2">
    <source>
        <dbReference type="EnsemblMetazoa" id="RPRC008512-PA"/>
    </source>
</evidence>
<dbReference type="HOGENOM" id="CLU_436953_0_0_1"/>
<feature type="domain" description="EGF-like" evidence="1">
    <location>
        <begin position="183"/>
        <end position="217"/>
    </location>
</feature>
<name>T1HWU2_RHOPR</name>
<dbReference type="Pfam" id="PF01683">
    <property type="entry name" value="EB"/>
    <property type="match status" value="2"/>
</dbReference>
<dbReference type="EnsemblMetazoa" id="RPRC008512-RA">
    <property type="protein sequence ID" value="RPRC008512-PA"/>
    <property type="gene ID" value="RPRC008512"/>
</dbReference>
<protein>
    <recommendedName>
        <fullName evidence="1">EGF-like domain-containing protein</fullName>
    </recommendedName>
</protein>
<dbReference type="InParanoid" id="T1HWU2"/>